<feature type="compositionally biased region" description="Polar residues" evidence="1">
    <location>
        <begin position="32"/>
        <end position="51"/>
    </location>
</feature>
<proteinExistence type="predicted"/>
<dbReference type="GO" id="GO:0070390">
    <property type="term" value="C:transcription export complex 2"/>
    <property type="evidence" value="ECO:0007669"/>
    <property type="project" value="TreeGrafter"/>
</dbReference>
<keyword evidence="4" id="KW-1185">Reference proteome</keyword>
<feature type="domain" description="SAC3/GANP/THP3 conserved" evidence="2">
    <location>
        <begin position="118"/>
        <end position="436"/>
    </location>
</feature>
<dbReference type="PANTHER" id="PTHR12436:SF3">
    <property type="entry name" value="GERMINAL-CENTER ASSOCIATED NUCLEAR PROTEIN"/>
    <property type="match status" value="1"/>
</dbReference>
<dbReference type="GO" id="GO:0005737">
    <property type="term" value="C:cytoplasm"/>
    <property type="evidence" value="ECO:0007669"/>
    <property type="project" value="TreeGrafter"/>
</dbReference>
<evidence type="ECO:0000256" key="1">
    <source>
        <dbReference type="SAM" id="MobiDB-lite"/>
    </source>
</evidence>
<dbReference type="InterPro" id="IPR045107">
    <property type="entry name" value="SAC3/GANP/THP3"/>
</dbReference>
<protein>
    <recommendedName>
        <fullName evidence="2">SAC3/GANP/THP3 conserved domain-containing protein</fullName>
    </recommendedName>
</protein>
<dbReference type="PANTHER" id="PTHR12436">
    <property type="entry name" value="80 KDA MCM3-ASSOCIATED PROTEIN"/>
    <property type="match status" value="1"/>
</dbReference>
<organism evidence="3 4">
    <name type="scientific">Viridothelium virens</name>
    <name type="common">Speckled blister lichen</name>
    <name type="synonym">Trypethelium virens</name>
    <dbReference type="NCBI Taxonomy" id="1048519"/>
    <lineage>
        <taxon>Eukaryota</taxon>
        <taxon>Fungi</taxon>
        <taxon>Dikarya</taxon>
        <taxon>Ascomycota</taxon>
        <taxon>Pezizomycotina</taxon>
        <taxon>Dothideomycetes</taxon>
        <taxon>Dothideomycetes incertae sedis</taxon>
        <taxon>Trypetheliales</taxon>
        <taxon>Trypetheliaceae</taxon>
        <taxon>Viridothelium</taxon>
    </lineage>
</organism>
<dbReference type="Pfam" id="PF03399">
    <property type="entry name" value="SAC3_GANP"/>
    <property type="match status" value="1"/>
</dbReference>
<feature type="region of interest" description="Disordered" evidence="1">
    <location>
        <begin position="1"/>
        <end position="51"/>
    </location>
</feature>
<name>A0A6A6H260_VIRVR</name>
<dbReference type="OrthoDB" id="264795at2759"/>
<dbReference type="Gene3D" id="1.25.40.990">
    <property type="match status" value="1"/>
</dbReference>
<evidence type="ECO:0000259" key="2">
    <source>
        <dbReference type="Pfam" id="PF03399"/>
    </source>
</evidence>
<dbReference type="EMBL" id="ML991821">
    <property type="protein sequence ID" value="KAF2231928.1"/>
    <property type="molecule type" value="Genomic_DNA"/>
</dbReference>
<dbReference type="GO" id="GO:0006406">
    <property type="term" value="P:mRNA export from nucleus"/>
    <property type="evidence" value="ECO:0007669"/>
    <property type="project" value="TreeGrafter"/>
</dbReference>
<evidence type="ECO:0000313" key="4">
    <source>
        <dbReference type="Proteomes" id="UP000800092"/>
    </source>
</evidence>
<dbReference type="AlphaFoldDB" id="A0A6A6H260"/>
<reference evidence="3" key="1">
    <citation type="journal article" date="2020" name="Stud. Mycol.">
        <title>101 Dothideomycetes genomes: a test case for predicting lifestyles and emergence of pathogens.</title>
        <authorList>
            <person name="Haridas S."/>
            <person name="Albert R."/>
            <person name="Binder M."/>
            <person name="Bloem J."/>
            <person name="Labutti K."/>
            <person name="Salamov A."/>
            <person name="Andreopoulos B."/>
            <person name="Baker S."/>
            <person name="Barry K."/>
            <person name="Bills G."/>
            <person name="Bluhm B."/>
            <person name="Cannon C."/>
            <person name="Castanera R."/>
            <person name="Culley D."/>
            <person name="Daum C."/>
            <person name="Ezra D."/>
            <person name="Gonzalez J."/>
            <person name="Henrissat B."/>
            <person name="Kuo A."/>
            <person name="Liang C."/>
            <person name="Lipzen A."/>
            <person name="Lutzoni F."/>
            <person name="Magnuson J."/>
            <person name="Mondo S."/>
            <person name="Nolan M."/>
            <person name="Ohm R."/>
            <person name="Pangilinan J."/>
            <person name="Park H.-J."/>
            <person name="Ramirez L."/>
            <person name="Alfaro M."/>
            <person name="Sun H."/>
            <person name="Tritt A."/>
            <person name="Yoshinaga Y."/>
            <person name="Zwiers L.-H."/>
            <person name="Turgeon B."/>
            <person name="Goodwin S."/>
            <person name="Spatafora J."/>
            <person name="Crous P."/>
            <person name="Grigoriev I."/>
        </authorList>
    </citation>
    <scope>NUCLEOTIDE SEQUENCE</scope>
    <source>
        <strain evidence="3">Tuck. ex Michener</strain>
    </source>
</reference>
<feature type="non-terminal residue" evidence="3">
    <location>
        <position position="449"/>
    </location>
</feature>
<sequence>MASQNRRTPGARNFAQEQRNITAPPDSKTDKATNSIPRTSSRETTATGSSQDRWNVVRLYKSVESRSKSKLTQTPLFQLKKAHDREHADAIAKGLIADPDKPRQLDEAIKPTGTCQDMCPEYERVGRIVQKDVWKEEWDPARLPEKVVDEKRMVKKFRRAAAGLEEQLPSDLRPPPILQKTVDYLFNNLINEKPALRSIHHFVWDRTRAIRNDFSIQQLTRLPDVRIAIDCYERIARFHILSLHQLAQSDKPYDTYDAYQEREQLDRTFLSLMQYYDDNRHIYQAPNEAEFRAYCILFQIQDPDLDFGDTLQALPSNISQDPRVRTAFELYVAAANVRVSQNVLKLRRSCLTVEANWARFWSLVQSTSTSYLMGCVAEIYFTVIRKTALVELCRAYYRGGKVKVEDWTLNKLVDTLAFDDESEAQTFCDQHGFTLAEGEDGASYLDLTS</sequence>
<accession>A0A6A6H260</accession>
<gene>
    <name evidence="3" type="ORF">EV356DRAFT_451069</name>
</gene>
<dbReference type="Proteomes" id="UP000800092">
    <property type="component" value="Unassembled WGS sequence"/>
</dbReference>
<evidence type="ECO:0000313" key="3">
    <source>
        <dbReference type="EMBL" id="KAF2231928.1"/>
    </source>
</evidence>
<dbReference type="InterPro" id="IPR005062">
    <property type="entry name" value="SAC3/GANP/THP3_conserved"/>
</dbReference>